<dbReference type="Proteomes" id="UP000183687">
    <property type="component" value="Unassembled WGS sequence"/>
</dbReference>
<name>A0AB38A5T4_9ACTN</name>
<dbReference type="AlphaFoldDB" id="A0AB38A5T4"/>
<dbReference type="Pfam" id="PF14833">
    <property type="entry name" value="NAD_binding_11"/>
    <property type="match status" value="1"/>
</dbReference>
<dbReference type="GO" id="GO:0051287">
    <property type="term" value="F:NAD binding"/>
    <property type="evidence" value="ECO:0007669"/>
    <property type="project" value="InterPro"/>
</dbReference>
<dbReference type="Gene3D" id="3.40.50.720">
    <property type="entry name" value="NAD(P)-binding Rossmann-like Domain"/>
    <property type="match status" value="1"/>
</dbReference>
<evidence type="ECO:0000259" key="1">
    <source>
        <dbReference type="Pfam" id="PF03446"/>
    </source>
</evidence>
<dbReference type="InterPro" id="IPR013328">
    <property type="entry name" value="6PGD_dom2"/>
</dbReference>
<dbReference type="EMBL" id="FNSH01000001">
    <property type="protein sequence ID" value="SEB55600.1"/>
    <property type="molecule type" value="Genomic_DNA"/>
</dbReference>
<evidence type="ECO:0000313" key="3">
    <source>
        <dbReference type="EMBL" id="SEB55600.1"/>
    </source>
</evidence>
<evidence type="ECO:0000313" key="4">
    <source>
        <dbReference type="Proteomes" id="UP000183687"/>
    </source>
</evidence>
<dbReference type="InterPro" id="IPR006115">
    <property type="entry name" value="6PGDH_NADP-bd"/>
</dbReference>
<feature type="domain" description="6-phosphogluconate dehydrogenase NADP-binding" evidence="1">
    <location>
        <begin position="9"/>
        <end position="167"/>
    </location>
</feature>
<dbReference type="InterPro" id="IPR029154">
    <property type="entry name" value="HIBADH-like_NADP-bd"/>
</dbReference>
<dbReference type="Pfam" id="PF03446">
    <property type="entry name" value="NAD_binding_2"/>
    <property type="match status" value="1"/>
</dbReference>
<dbReference type="PANTHER" id="PTHR43060">
    <property type="entry name" value="3-HYDROXYISOBUTYRATE DEHYDROGENASE-LIKE 1, MITOCHONDRIAL-RELATED"/>
    <property type="match status" value="1"/>
</dbReference>
<evidence type="ECO:0000259" key="2">
    <source>
        <dbReference type="Pfam" id="PF14833"/>
    </source>
</evidence>
<dbReference type="SUPFAM" id="SSF51735">
    <property type="entry name" value="NAD(P)-binding Rossmann-fold domains"/>
    <property type="match status" value="1"/>
</dbReference>
<accession>A0AB38A5T4</accession>
<dbReference type="SUPFAM" id="SSF48179">
    <property type="entry name" value="6-phosphogluconate dehydrogenase C-terminal domain-like"/>
    <property type="match status" value="1"/>
</dbReference>
<dbReference type="InterPro" id="IPR036291">
    <property type="entry name" value="NAD(P)-bd_dom_sf"/>
</dbReference>
<organism evidence="3 4">
    <name type="scientific">Atopobium minutum</name>
    <dbReference type="NCBI Taxonomy" id="1381"/>
    <lineage>
        <taxon>Bacteria</taxon>
        <taxon>Bacillati</taxon>
        <taxon>Actinomycetota</taxon>
        <taxon>Coriobacteriia</taxon>
        <taxon>Coriobacteriales</taxon>
        <taxon>Atopobiaceae</taxon>
        <taxon>Atopobium</taxon>
    </lineage>
</organism>
<reference evidence="3 4" key="1">
    <citation type="submission" date="2016-10" db="EMBL/GenBank/DDBJ databases">
        <authorList>
            <person name="Varghese N."/>
            <person name="Submissions S."/>
        </authorList>
    </citation>
    <scope>NUCLEOTIDE SEQUENCE [LARGE SCALE GENOMIC DNA]</scope>
    <source>
        <strain evidence="3 4">DSM 20586</strain>
    </source>
</reference>
<dbReference type="PANTHER" id="PTHR43060:SF15">
    <property type="entry name" value="3-HYDROXYISOBUTYRATE DEHYDROGENASE-LIKE 1, MITOCHONDRIAL-RELATED"/>
    <property type="match status" value="1"/>
</dbReference>
<comment type="caution">
    <text evidence="3">The sequence shown here is derived from an EMBL/GenBank/DDBJ whole genome shotgun (WGS) entry which is preliminary data.</text>
</comment>
<protein>
    <submittedName>
        <fullName evidence="3">3-hydroxyisobutyrate dehydrogenase</fullName>
    </submittedName>
</protein>
<feature type="domain" description="3-hydroxyisobutyrate dehydrogenase-like NAD-binding" evidence="2">
    <location>
        <begin position="170"/>
        <end position="286"/>
    </location>
</feature>
<dbReference type="Gene3D" id="1.10.1040.10">
    <property type="entry name" value="N-(1-d-carboxylethyl)-l-norvaline Dehydrogenase, domain 2"/>
    <property type="match status" value="1"/>
</dbReference>
<gene>
    <name evidence="3" type="ORF">SAMN04489746_0592</name>
</gene>
<proteinExistence type="predicted"/>
<dbReference type="RefSeq" id="WP_002563308.1">
    <property type="nucleotide sequence ID" value="NZ_CALJSN010000006.1"/>
</dbReference>
<dbReference type="GO" id="GO:0050661">
    <property type="term" value="F:NADP binding"/>
    <property type="evidence" value="ECO:0007669"/>
    <property type="project" value="InterPro"/>
</dbReference>
<dbReference type="InterPro" id="IPR008927">
    <property type="entry name" value="6-PGluconate_DH-like_C_sf"/>
</dbReference>
<sequence length="349" mass="36815">MAHSKIEHVAFIGTGTMGAPIAGHMLDAGYTLTVYNRSKDRAQALIDRGATWASSVAQAVQQADVVFTMLGYPADVEEVYLASDGLLKLAKQGAWLVDLTTSAPSLARDIHDAAEVLGMHAFDCPVTGGQAGAQAGTLSAIAGISEQDASPVVDLLKTFTSKIFYFGAAGKGQAAKLCNQVSLASCMVGMADAMALAQQSGLDVQQVLQMIGSGMGASRALVELGPQAAQGDYRPGFFTEHMRKDISLALAEAQDMDLALPGAETAYTLYDLLCQIHGDRLGTQALTLLYAEEADAVAAGLDWSVLDMDDKDTTADTCDCGHTHAHNNTHECGCGHTHAHDEHCHHHHH</sequence>